<dbReference type="Pfam" id="PF20964">
    <property type="entry name" value="DnaX_C"/>
    <property type="match status" value="1"/>
</dbReference>
<comment type="caution">
    <text evidence="3">The sequence shown here is derived from an EMBL/GenBank/DDBJ whole genome shotgun (WGS) entry which is preliminary data.</text>
</comment>
<keyword evidence="4" id="KW-1185">Reference proteome</keyword>
<reference evidence="3" key="1">
    <citation type="submission" date="2022-10" db="EMBL/GenBank/DDBJ databases">
        <title>The WGS of Solirubrobacter ginsenosidimutans DSM 21036.</title>
        <authorList>
            <person name="Jiang Z."/>
        </authorList>
    </citation>
    <scope>NUCLEOTIDE SEQUENCE</scope>
    <source>
        <strain evidence="3">DSM 21036</strain>
    </source>
</reference>
<dbReference type="InterPro" id="IPR048448">
    <property type="entry name" value="DnaX-like_C"/>
</dbReference>
<evidence type="ECO:0000256" key="1">
    <source>
        <dbReference type="SAM" id="MobiDB-lite"/>
    </source>
</evidence>
<evidence type="ECO:0000313" key="4">
    <source>
        <dbReference type="Proteomes" id="UP001149140"/>
    </source>
</evidence>
<proteinExistence type="predicted"/>
<feature type="compositionally biased region" description="Low complexity" evidence="1">
    <location>
        <begin position="1"/>
        <end position="21"/>
    </location>
</feature>
<feature type="compositionally biased region" description="Low complexity" evidence="1">
    <location>
        <begin position="29"/>
        <end position="58"/>
    </location>
</feature>
<gene>
    <name evidence="3" type="ORF">OM076_23575</name>
</gene>
<accession>A0A9X3S1D4</accession>
<evidence type="ECO:0000313" key="3">
    <source>
        <dbReference type="EMBL" id="MDA0163275.1"/>
    </source>
</evidence>
<dbReference type="AlphaFoldDB" id="A0A9X3S1D4"/>
<dbReference type="Proteomes" id="UP001149140">
    <property type="component" value="Unassembled WGS sequence"/>
</dbReference>
<feature type="non-terminal residue" evidence="3">
    <location>
        <position position="1"/>
    </location>
</feature>
<feature type="domain" description="DNA polymerase III subunit tau-like C-terminal" evidence="2">
    <location>
        <begin position="176"/>
        <end position="274"/>
    </location>
</feature>
<protein>
    <recommendedName>
        <fullName evidence="2">DNA polymerase III subunit tau-like C-terminal domain-containing protein</fullName>
    </recommendedName>
</protein>
<dbReference type="EMBL" id="JAPDOD010000024">
    <property type="protein sequence ID" value="MDA0163275.1"/>
    <property type="molecule type" value="Genomic_DNA"/>
</dbReference>
<feature type="region of interest" description="Disordered" evidence="1">
    <location>
        <begin position="1"/>
        <end position="101"/>
    </location>
</feature>
<name>A0A9X3S1D4_9ACTN</name>
<evidence type="ECO:0000259" key="2">
    <source>
        <dbReference type="Pfam" id="PF20964"/>
    </source>
</evidence>
<organism evidence="3 4">
    <name type="scientific">Solirubrobacter ginsenosidimutans</name>
    <dbReference type="NCBI Taxonomy" id="490573"/>
    <lineage>
        <taxon>Bacteria</taxon>
        <taxon>Bacillati</taxon>
        <taxon>Actinomycetota</taxon>
        <taxon>Thermoleophilia</taxon>
        <taxon>Solirubrobacterales</taxon>
        <taxon>Solirubrobacteraceae</taxon>
        <taxon>Solirubrobacter</taxon>
    </lineage>
</organism>
<sequence length="304" mass="30748">PAGTAAPAAAAPTQPSGSPTQPSGPPAQPAHASAAPTQPSGSPTHAAGSPAHAGAAPTQRATPPALTYDEYGVPHHTDSDAPAFVESGAPSNGGSARAHGRTDVHIHAEVDGQPIDVSATLPGAGHATAQEAQRAAETMAGVVSHELATATDPAPAVTATATVDHDAPAPAPSLALSLDSLGQSWPAILAELREGTPMLAAALDDCAPAALTGDGLTLAWPETSSFLKRKAEDPANKELLVKAIRSVTGSSLRLAYELRSESDPMPTLTATAPSAPKLTEDDLVQRFMEEFDAEELPPDPEEQT</sequence>